<evidence type="ECO:0000259" key="2">
    <source>
        <dbReference type="PROSITE" id="PS51186"/>
    </source>
</evidence>
<dbReference type="InterPro" id="IPR000182">
    <property type="entry name" value="GNAT_dom"/>
</dbReference>
<keyword evidence="1" id="KW-0808">Transferase</keyword>
<dbReference type="PROSITE" id="PS51186">
    <property type="entry name" value="GNAT"/>
    <property type="match status" value="1"/>
</dbReference>
<protein>
    <submittedName>
        <fullName evidence="3">GNAT family N-acetyltransferase</fullName>
    </submittedName>
</protein>
<proteinExistence type="predicted"/>
<keyword evidence="4" id="KW-1185">Reference proteome</keyword>
<evidence type="ECO:0000313" key="3">
    <source>
        <dbReference type="EMBL" id="QTD55617.1"/>
    </source>
</evidence>
<dbReference type="Gene3D" id="3.40.630.30">
    <property type="match status" value="1"/>
</dbReference>
<reference evidence="3 4" key="1">
    <citation type="submission" date="2021-03" db="EMBL/GenBank/DDBJ databases">
        <title>Complete genome of Parasphingorhabdus_sp.JHSY0214.</title>
        <authorList>
            <person name="Yoo J.H."/>
            <person name="Bae J.W."/>
        </authorList>
    </citation>
    <scope>NUCLEOTIDE SEQUENCE [LARGE SCALE GENOMIC DNA]</scope>
    <source>
        <strain evidence="3 4">JHSY0214</strain>
    </source>
</reference>
<feature type="domain" description="N-acetyltransferase" evidence="2">
    <location>
        <begin position="3"/>
        <end position="161"/>
    </location>
</feature>
<name>A0ABX7T664_9SPHN</name>
<organism evidence="3 4">
    <name type="scientific">Parasphingorhabdus cellanae</name>
    <dbReference type="NCBI Taxonomy" id="2806553"/>
    <lineage>
        <taxon>Bacteria</taxon>
        <taxon>Pseudomonadati</taxon>
        <taxon>Pseudomonadota</taxon>
        <taxon>Alphaproteobacteria</taxon>
        <taxon>Sphingomonadales</taxon>
        <taxon>Sphingomonadaceae</taxon>
        <taxon>Parasphingorhabdus</taxon>
    </lineage>
</organism>
<dbReference type="SUPFAM" id="SSF55729">
    <property type="entry name" value="Acyl-CoA N-acyltransferases (Nat)"/>
    <property type="match status" value="1"/>
</dbReference>
<sequence>MTLTTRRYTATDKQDYIALNLDWIEESFTLEQSDRDQLEDLETTILKPGGQIIIAEWDGRVVGTGAILPPHHDPKDGRNWLEIVKMAARKDLHGQGIGRAVLEALIAEGRTMAADTIWLETNNDLKAAIRLYERCGFQHLSGDDLWPTPYARCNVQMALEL</sequence>
<dbReference type="Pfam" id="PF00583">
    <property type="entry name" value="Acetyltransf_1"/>
    <property type="match status" value="1"/>
</dbReference>
<accession>A0ABX7T664</accession>
<dbReference type="PANTHER" id="PTHR13947:SF37">
    <property type="entry name" value="LD18367P"/>
    <property type="match status" value="1"/>
</dbReference>
<dbReference type="Proteomes" id="UP000663923">
    <property type="component" value="Chromosome"/>
</dbReference>
<evidence type="ECO:0000313" key="4">
    <source>
        <dbReference type="Proteomes" id="UP000663923"/>
    </source>
</evidence>
<gene>
    <name evidence="3" type="ORF">J4G78_15680</name>
</gene>
<dbReference type="EMBL" id="CP071794">
    <property type="protein sequence ID" value="QTD55617.1"/>
    <property type="molecule type" value="Genomic_DNA"/>
</dbReference>
<dbReference type="RefSeq" id="WP_207987453.1">
    <property type="nucleotide sequence ID" value="NZ_CP071794.1"/>
</dbReference>
<dbReference type="PANTHER" id="PTHR13947">
    <property type="entry name" value="GNAT FAMILY N-ACETYLTRANSFERASE"/>
    <property type="match status" value="1"/>
</dbReference>
<dbReference type="InterPro" id="IPR050769">
    <property type="entry name" value="NAT_camello-type"/>
</dbReference>
<evidence type="ECO:0000256" key="1">
    <source>
        <dbReference type="ARBA" id="ARBA00022679"/>
    </source>
</evidence>
<dbReference type="CDD" id="cd04301">
    <property type="entry name" value="NAT_SF"/>
    <property type="match status" value="1"/>
</dbReference>
<dbReference type="InterPro" id="IPR016181">
    <property type="entry name" value="Acyl_CoA_acyltransferase"/>
</dbReference>